<dbReference type="CDD" id="cd05233">
    <property type="entry name" value="SDR_c"/>
    <property type="match status" value="1"/>
</dbReference>
<dbReference type="InterPro" id="IPR002347">
    <property type="entry name" value="SDR_fam"/>
</dbReference>
<dbReference type="PRINTS" id="PR00081">
    <property type="entry name" value="GDHRDH"/>
</dbReference>
<keyword evidence="2" id="KW-0560">Oxidoreductase</keyword>
<keyword evidence="5" id="KW-1185">Reference proteome</keyword>
<dbReference type="STRING" id="45851.BHV86_02680"/>
<comment type="caution">
    <text evidence="4">The sequence shown here is derived from an EMBL/GenBank/DDBJ whole genome shotgun (WGS) entry which is preliminary data.</text>
</comment>
<dbReference type="PANTHER" id="PTHR42901:SF1">
    <property type="entry name" value="ALCOHOL DEHYDROGENASE"/>
    <property type="match status" value="1"/>
</dbReference>
<name>D4RXF6_9FIRM</name>
<dbReference type="Pfam" id="PF00106">
    <property type="entry name" value="adh_short"/>
    <property type="match status" value="1"/>
</dbReference>
<dbReference type="InterPro" id="IPR036291">
    <property type="entry name" value="NAD(P)-bd_dom_sf"/>
</dbReference>
<evidence type="ECO:0000256" key="1">
    <source>
        <dbReference type="ARBA" id="ARBA00006484"/>
    </source>
</evidence>
<dbReference type="SUPFAM" id="SSF51735">
    <property type="entry name" value="NAD(P)-binding Rossmann-fold domains"/>
    <property type="match status" value="1"/>
</dbReference>
<dbReference type="Proteomes" id="UP000006238">
    <property type="component" value="Unassembled WGS sequence"/>
</dbReference>
<dbReference type="PRINTS" id="PR00080">
    <property type="entry name" value="SDRFAMILY"/>
</dbReference>
<evidence type="ECO:0000313" key="5">
    <source>
        <dbReference type="Proteomes" id="UP000006238"/>
    </source>
</evidence>
<comment type="similarity">
    <text evidence="1 3">Belongs to the short-chain dehydrogenases/reductases (SDR) family.</text>
</comment>
<gene>
    <name evidence="4" type="ORF">BUTYVIB_00507</name>
</gene>
<dbReference type="GO" id="GO:0016491">
    <property type="term" value="F:oxidoreductase activity"/>
    <property type="evidence" value="ECO:0007669"/>
    <property type="project" value="UniProtKB-KW"/>
</dbReference>
<evidence type="ECO:0000256" key="3">
    <source>
        <dbReference type="RuleBase" id="RU000363"/>
    </source>
</evidence>
<evidence type="ECO:0000256" key="2">
    <source>
        <dbReference type="ARBA" id="ARBA00023002"/>
    </source>
</evidence>
<dbReference type="AlphaFoldDB" id="D4RXF6"/>
<organism evidence="4 5">
    <name type="scientific">Eshraghiella crossota DSM 2876</name>
    <dbReference type="NCBI Taxonomy" id="511680"/>
    <lineage>
        <taxon>Bacteria</taxon>
        <taxon>Bacillati</taxon>
        <taxon>Bacillota</taxon>
        <taxon>Clostridia</taxon>
        <taxon>Lachnospirales</taxon>
        <taxon>Lachnospiraceae</taxon>
        <taxon>Eshraghiella</taxon>
    </lineage>
</organism>
<accession>D4RXF6</accession>
<dbReference type="HOGENOM" id="CLU_010194_2_1_9"/>
<dbReference type="PANTHER" id="PTHR42901">
    <property type="entry name" value="ALCOHOL DEHYDROGENASE"/>
    <property type="match status" value="1"/>
</dbReference>
<dbReference type="EMBL" id="ABWN01000019">
    <property type="protein sequence ID" value="EFF69318.1"/>
    <property type="molecule type" value="Genomic_DNA"/>
</dbReference>
<dbReference type="Gene3D" id="3.40.50.720">
    <property type="entry name" value="NAD(P)-binding Rossmann-like Domain"/>
    <property type="match status" value="1"/>
</dbReference>
<protein>
    <submittedName>
        <fullName evidence="4">Oxidoreductase, short chain dehydrogenase/reductase family protein</fullName>
    </submittedName>
</protein>
<sequence>MSKMKNIAIVTGASSGFGKEFVNLFVRRKDIDEVWIISRNEDRLNKIKEHFGKKIRVFSMDLSVKDNIKAFGTLEELKKCNIKYLVNNAGFAKFCSYDDISIDESVNMIDLNVSGVVAMGLVCIPYMRKGSHIINVASQAAFQPLPYQNIYSSTKAFVRNYTRALNVELRDKGIIATAVCPGWMKTELYDRGIIGAERATTYFSHMVKPSVVARKALHDADMGRDISVYSLYVKFCHLVAKILPQKMMMRLWMIQQKGCRLDK</sequence>
<proteinExistence type="inferred from homology"/>
<reference evidence="4 5" key="1">
    <citation type="submission" date="2010-02" db="EMBL/GenBank/DDBJ databases">
        <authorList>
            <person name="Weinstock G."/>
            <person name="Sodergren E."/>
            <person name="Clifton S."/>
            <person name="Fulton L."/>
            <person name="Fulton B."/>
            <person name="Courtney L."/>
            <person name="Fronick C."/>
            <person name="Harrison M."/>
            <person name="Strong C."/>
            <person name="Farmer C."/>
            <person name="Delahaunty K."/>
            <person name="Markovic C."/>
            <person name="Hall O."/>
            <person name="Minx P."/>
            <person name="Tomlinson C."/>
            <person name="Mitreva M."/>
            <person name="Nelson J."/>
            <person name="Hou S."/>
            <person name="Wollam A."/>
            <person name="Pepin K.H."/>
            <person name="Johnson M."/>
            <person name="Bhonagiri V."/>
            <person name="Zhang X."/>
            <person name="Suruliraj S."/>
            <person name="Warren W."/>
            <person name="Chinwalla A."/>
            <person name="Mardis E.R."/>
            <person name="Wilson R.K."/>
        </authorList>
    </citation>
    <scope>NUCLEOTIDE SEQUENCE [LARGE SCALE GENOMIC DNA]</scope>
    <source>
        <strain evidence="4 5">DSM 2876</strain>
    </source>
</reference>
<evidence type="ECO:0000313" key="4">
    <source>
        <dbReference type="EMBL" id="EFF69318.1"/>
    </source>
</evidence>
<dbReference type="eggNOG" id="COG0300">
    <property type="taxonomic scope" value="Bacteria"/>
</dbReference>